<gene>
    <name evidence="2" type="ORF">SCLTRI_LOCUS5630</name>
</gene>
<protein>
    <submittedName>
        <fullName evidence="2">Bdd25db5-f25b-4225-af5f-17b53912e20b</fullName>
    </submittedName>
</protein>
<dbReference type="OrthoDB" id="3455134at2759"/>
<dbReference type="EMBL" id="CAJHIA010000017">
    <property type="protein sequence ID" value="CAD6445910.1"/>
    <property type="molecule type" value="Genomic_DNA"/>
</dbReference>
<dbReference type="AlphaFoldDB" id="A0A8H2VXG7"/>
<proteinExistence type="predicted"/>
<evidence type="ECO:0000313" key="3">
    <source>
        <dbReference type="Proteomes" id="UP000624404"/>
    </source>
</evidence>
<reference evidence="2" key="1">
    <citation type="submission" date="2020-10" db="EMBL/GenBank/DDBJ databases">
        <authorList>
            <person name="Kusch S."/>
        </authorList>
    </citation>
    <scope>NUCLEOTIDE SEQUENCE</scope>
    <source>
        <strain evidence="2">SwB9</strain>
    </source>
</reference>
<feature type="compositionally biased region" description="Polar residues" evidence="1">
    <location>
        <begin position="247"/>
        <end position="273"/>
    </location>
</feature>
<accession>A0A8H2VXG7</accession>
<dbReference type="Proteomes" id="UP000624404">
    <property type="component" value="Unassembled WGS sequence"/>
</dbReference>
<feature type="compositionally biased region" description="Basic and acidic residues" evidence="1">
    <location>
        <begin position="187"/>
        <end position="204"/>
    </location>
</feature>
<keyword evidence="3" id="KW-1185">Reference proteome</keyword>
<name>A0A8H2VXG7_9HELO</name>
<evidence type="ECO:0000313" key="2">
    <source>
        <dbReference type="EMBL" id="CAD6445910.1"/>
    </source>
</evidence>
<evidence type="ECO:0000256" key="1">
    <source>
        <dbReference type="SAM" id="MobiDB-lite"/>
    </source>
</evidence>
<feature type="region of interest" description="Disordered" evidence="1">
    <location>
        <begin position="178"/>
        <end position="204"/>
    </location>
</feature>
<organism evidence="2 3">
    <name type="scientific">Sclerotinia trifoliorum</name>
    <dbReference type="NCBI Taxonomy" id="28548"/>
    <lineage>
        <taxon>Eukaryota</taxon>
        <taxon>Fungi</taxon>
        <taxon>Dikarya</taxon>
        <taxon>Ascomycota</taxon>
        <taxon>Pezizomycotina</taxon>
        <taxon>Leotiomycetes</taxon>
        <taxon>Helotiales</taxon>
        <taxon>Sclerotiniaceae</taxon>
        <taxon>Sclerotinia</taxon>
    </lineage>
</organism>
<sequence length="527" mass="59601">MGILKISSKSSTSYGLQSCDRVVVQSPVRNITNESAIPVRRFNGDEENSVYFMPVQDIEKDGSVAYKNAMVSSKSTLIDTHGVALFRSVSDFDYQPGDRFWLFIGPERNDDEKDVPVINHGSGWLSSSEAWPLFAHIYKNMIKDRLQIFSPLLPPPQSSTWAGSSILLSGDLYTPPVSPCMDNSKPLGEHSSPEPMRRSKKTDMAARDSILDLASKGTSRPLRCSIIHPQRSPSSRDRRKYRRTDVNDTWSDSGCSENTARPSTKSPSLTMENGNIRPCSDYLRKSILAQDGEDIMSALRQTDVVQGVAKQITNSRIQDSEQPVLSAAYSDLRTNPSIISTRHQIKKNMATVEDSTLRKDHTAKLCDLRKGDCEWSLRSVSKHYHPDHKKCVSGKRLPKHQHCISSLRALPNTAGSCLIEGLHEHECCVWEDEDMKDQHTPIKKELYEAKIAEARKNIMDSDRLNIKIPDQIIDGSKNIKEEPWIPPMPEEVLDGYGKWLKDEIEKGYYLDKVFKLGKMKYYDHDQD</sequence>
<feature type="region of interest" description="Disordered" evidence="1">
    <location>
        <begin position="222"/>
        <end position="274"/>
    </location>
</feature>
<comment type="caution">
    <text evidence="2">The sequence shown here is derived from an EMBL/GenBank/DDBJ whole genome shotgun (WGS) entry which is preliminary data.</text>
</comment>